<feature type="transmembrane region" description="Helical" evidence="7">
    <location>
        <begin position="44"/>
        <end position="62"/>
    </location>
</feature>
<dbReference type="InterPro" id="IPR049177">
    <property type="entry name" value="MgtC_SapB_SrpB_YhiD_N"/>
</dbReference>
<evidence type="ECO:0000256" key="7">
    <source>
        <dbReference type="RuleBase" id="RU365041"/>
    </source>
</evidence>
<evidence type="ECO:0000256" key="5">
    <source>
        <dbReference type="ARBA" id="ARBA00022989"/>
    </source>
</evidence>
<name>A0A9X4NS33_9BURK</name>
<dbReference type="PANTHER" id="PTHR33778">
    <property type="entry name" value="PROTEIN MGTC"/>
    <property type="match status" value="1"/>
</dbReference>
<protein>
    <recommendedName>
        <fullName evidence="7">Protein MgtC</fullName>
    </recommendedName>
</protein>
<dbReference type="Pfam" id="PF02308">
    <property type="entry name" value="MgtC"/>
    <property type="match status" value="1"/>
</dbReference>
<feature type="transmembrane region" description="Helical" evidence="7">
    <location>
        <begin position="82"/>
        <end position="100"/>
    </location>
</feature>
<evidence type="ECO:0000259" key="8">
    <source>
        <dbReference type="Pfam" id="PF02308"/>
    </source>
</evidence>
<keyword evidence="5 7" id="KW-1133">Transmembrane helix</keyword>
<keyword evidence="6 7" id="KW-0472">Membrane</keyword>
<dbReference type="EMBL" id="AOGK01000011">
    <property type="protein sequence ID" value="MDG5976357.1"/>
    <property type="molecule type" value="Genomic_DNA"/>
</dbReference>
<sequence>MASFWSAPIVEANLVVFMNLLGALLLGLVVGYERSYHGRAAGMRTYGIVCMASAALTVFVGYPGFWYGGHGGMTGVALDPTRVVQGIVTGVGFLGAGVIMKEGLSISGLTTAASIWASSAIGVLVGVGLYGAAILLTALSTVLMVWGSRLESHLPSRHAIGITLRFGATRAPTEAELAGWLGDCGYELAPGSIAIHVENALAQWHFVAVAMDRRRCWSLPQLAQQLGARPEVELLGVARARN</sequence>
<evidence type="ECO:0000313" key="10">
    <source>
        <dbReference type="Proteomes" id="UP001152876"/>
    </source>
</evidence>
<dbReference type="AlphaFoldDB" id="A0A9X4NS33"/>
<feature type="transmembrane region" description="Helical" evidence="7">
    <location>
        <begin position="121"/>
        <end position="146"/>
    </location>
</feature>
<feature type="transmembrane region" description="Helical" evidence="7">
    <location>
        <begin position="12"/>
        <end position="32"/>
    </location>
</feature>
<evidence type="ECO:0000313" key="9">
    <source>
        <dbReference type="EMBL" id="MDG5976357.1"/>
    </source>
</evidence>
<keyword evidence="10" id="KW-1185">Reference proteome</keyword>
<evidence type="ECO:0000256" key="4">
    <source>
        <dbReference type="ARBA" id="ARBA00022692"/>
    </source>
</evidence>
<comment type="caution">
    <text evidence="9">The sequence shown here is derived from an EMBL/GenBank/DDBJ whole genome shotgun (WGS) entry which is preliminary data.</text>
</comment>
<dbReference type="PRINTS" id="PR01837">
    <property type="entry name" value="MGTCSAPBPROT"/>
</dbReference>
<dbReference type="GO" id="GO:0005886">
    <property type="term" value="C:plasma membrane"/>
    <property type="evidence" value="ECO:0007669"/>
    <property type="project" value="UniProtKB-SubCell"/>
</dbReference>
<comment type="similarity">
    <text evidence="2 7">Belongs to the MgtC/SapB family.</text>
</comment>
<dbReference type="Proteomes" id="UP001152876">
    <property type="component" value="Unassembled WGS sequence"/>
</dbReference>
<comment type="subcellular location">
    <subcellularLocation>
        <location evidence="7">Cell inner membrane</location>
        <topology evidence="7">Multi-pass membrane protein</topology>
    </subcellularLocation>
    <subcellularLocation>
        <location evidence="1">Cell membrane</location>
        <topology evidence="1">Multi-pass membrane protein</topology>
    </subcellularLocation>
</comment>
<evidence type="ECO:0000256" key="3">
    <source>
        <dbReference type="ARBA" id="ARBA00022475"/>
    </source>
</evidence>
<gene>
    <name evidence="9" type="ORF">H010_13916</name>
</gene>
<proteinExistence type="inferred from homology"/>
<evidence type="ECO:0000256" key="6">
    <source>
        <dbReference type="ARBA" id="ARBA00023136"/>
    </source>
</evidence>
<evidence type="ECO:0000256" key="1">
    <source>
        <dbReference type="ARBA" id="ARBA00004651"/>
    </source>
</evidence>
<evidence type="ECO:0000256" key="2">
    <source>
        <dbReference type="ARBA" id="ARBA00009298"/>
    </source>
</evidence>
<organism evidence="9 10">
    <name type="scientific">Hydrogenophaga taeniospiralis CCUG 15921</name>
    <dbReference type="NCBI Taxonomy" id="1281780"/>
    <lineage>
        <taxon>Bacteria</taxon>
        <taxon>Pseudomonadati</taxon>
        <taxon>Pseudomonadota</taxon>
        <taxon>Betaproteobacteria</taxon>
        <taxon>Burkholderiales</taxon>
        <taxon>Comamonadaceae</taxon>
        <taxon>Hydrogenophaga</taxon>
    </lineage>
</organism>
<dbReference type="PANTHER" id="PTHR33778:SF1">
    <property type="entry name" value="MAGNESIUM TRANSPORTER YHID-RELATED"/>
    <property type="match status" value="1"/>
</dbReference>
<keyword evidence="7" id="KW-0997">Cell inner membrane</keyword>
<keyword evidence="4 7" id="KW-0812">Transmembrane</keyword>
<accession>A0A9X4NS33</accession>
<reference evidence="9" key="1">
    <citation type="submission" date="2013-01" db="EMBL/GenBank/DDBJ databases">
        <title>Genome draft of Hydrogenophaga taeniospiralis 2K1.</title>
        <authorList>
            <person name="Gomila M."/>
            <person name="Lalucat J."/>
        </authorList>
    </citation>
    <scope>NUCLEOTIDE SEQUENCE</scope>
    <source>
        <strain evidence="9">CCUG 15921</strain>
    </source>
</reference>
<feature type="domain" description="MgtC/SapB/SrpB/YhiD N-terminal" evidence="8">
    <location>
        <begin position="20"/>
        <end position="151"/>
    </location>
</feature>
<keyword evidence="3" id="KW-1003">Cell membrane</keyword>
<dbReference type="InterPro" id="IPR003416">
    <property type="entry name" value="MgtC/SapB/SrpB/YhiD_fam"/>
</dbReference>